<proteinExistence type="predicted"/>
<evidence type="ECO:0000256" key="1">
    <source>
        <dbReference type="SAM" id="Phobius"/>
    </source>
</evidence>
<evidence type="ECO:0000313" key="3">
    <source>
        <dbReference type="Proteomes" id="UP000023152"/>
    </source>
</evidence>
<comment type="caution">
    <text evidence="2">The sequence shown here is derived from an EMBL/GenBank/DDBJ whole genome shotgun (WGS) entry which is preliminary data.</text>
</comment>
<feature type="transmembrane region" description="Helical" evidence="1">
    <location>
        <begin position="295"/>
        <end position="324"/>
    </location>
</feature>
<evidence type="ECO:0000313" key="2">
    <source>
        <dbReference type="EMBL" id="ETO17725.1"/>
    </source>
</evidence>
<reference evidence="2 3" key="1">
    <citation type="journal article" date="2013" name="Curr. Biol.">
        <title>The Genome of the Foraminiferan Reticulomyxa filosa.</title>
        <authorList>
            <person name="Glockner G."/>
            <person name="Hulsmann N."/>
            <person name="Schleicher M."/>
            <person name="Noegel A.A."/>
            <person name="Eichinger L."/>
            <person name="Gallinger C."/>
            <person name="Pawlowski J."/>
            <person name="Sierra R."/>
            <person name="Euteneuer U."/>
            <person name="Pillet L."/>
            <person name="Moustafa A."/>
            <person name="Platzer M."/>
            <person name="Groth M."/>
            <person name="Szafranski K."/>
            <person name="Schliwa M."/>
        </authorList>
    </citation>
    <scope>NUCLEOTIDE SEQUENCE [LARGE SCALE GENOMIC DNA]</scope>
</reference>
<accession>X6MXB5</accession>
<dbReference type="EMBL" id="ASPP01016115">
    <property type="protein sequence ID" value="ETO17725.1"/>
    <property type="molecule type" value="Genomic_DNA"/>
</dbReference>
<dbReference type="AlphaFoldDB" id="X6MXB5"/>
<keyword evidence="3" id="KW-1185">Reference proteome</keyword>
<name>X6MXB5_RETFI</name>
<organism evidence="2 3">
    <name type="scientific">Reticulomyxa filosa</name>
    <dbReference type="NCBI Taxonomy" id="46433"/>
    <lineage>
        <taxon>Eukaryota</taxon>
        <taxon>Sar</taxon>
        <taxon>Rhizaria</taxon>
        <taxon>Retaria</taxon>
        <taxon>Foraminifera</taxon>
        <taxon>Monothalamids</taxon>
        <taxon>Reticulomyxidae</taxon>
        <taxon>Reticulomyxa</taxon>
    </lineage>
</organism>
<keyword evidence="1" id="KW-0812">Transmembrane</keyword>
<keyword evidence="1" id="KW-1133">Transmembrane helix</keyword>
<dbReference type="Proteomes" id="UP000023152">
    <property type="component" value="Unassembled WGS sequence"/>
</dbReference>
<protein>
    <recommendedName>
        <fullName evidence="4">RGS domain-containing protein</fullName>
    </recommendedName>
</protein>
<evidence type="ECO:0008006" key="4">
    <source>
        <dbReference type="Google" id="ProtNLM"/>
    </source>
</evidence>
<keyword evidence="1" id="KW-0472">Membrane</keyword>
<gene>
    <name evidence="2" type="ORF">RFI_19592</name>
</gene>
<sequence>MLENKLYALFLFLIGEKTGQSGYNSVFLKSLFWKRAGRNNCIDKMGNCYDKPVTANASLSSITPTDFRLPKRSFGSESTGVVYGDRRATQPTENDHYSNGLTTGSVNESTHMARSEFNQEAATVIYQFWVEHIQNLASEEKTTVAVTLYGHLFCRLGECREIFLNRGPVEPVGFELLNSVFFLKKIGHLIFLVKKKRNAKVQMGMAKLRAFYAEYGIKYKYYSSFLQALHCTFEGCGHNVYSLRVKFCLESIFTTAATMITGKDFSTLFRDRVADFWSLEFLDSLDICLAHPTRVFFFFFLCANFFFLFVTCVSFFFVGCICTFSGREYFDRYLQQSFCEEYMHFLQRFMVFKGLASPQESLGAGEFIDLSDRRQIEKLKQDLQHFKECSNGKKCACDKANSQCNIESTLLDCVYADVKNDIEKNIWPQFVSAILSIKEATRPQII</sequence>